<dbReference type="GO" id="GO:0006886">
    <property type="term" value="P:intracellular protein transport"/>
    <property type="evidence" value="ECO:0007669"/>
    <property type="project" value="InterPro"/>
</dbReference>
<feature type="chain" id="PRO_5031001162" description="Protein translocase subunit SecA" evidence="11">
    <location>
        <begin position="21"/>
        <end position="973"/>
    </location>
</feature>
<keyword evidence="5 10" id="KW-0067">ATP-binding</keyword>
<dbReference type="InterPro" id="IPR000185">
    <property type="entry name" value="SecA"/>
</dbReference>
<evidence type="ECO:0000256" key="7">
    <source>
        <dbReference type="ARBA" id="ARBA00022967"/>
    </source>
</evidence>
<dbReference type="PROSITE" id="PS51196">
    <property type="entry name" value="SECA_MOTOR_DEAD"/>
    <property type="match status" value="1"/>
</dbReference>
<evidence type="ECO:0000313" key="14">
    <source>
        <dbReference type="EMBL" id="CAE0410329.1"/>
    </source>
</evidence>
<evidence type="ECO:0000259" key="12">
    <source>
        <dbReference type="PROSITE" id="PS51192"/>
    </source>
</evidence>
<keyword evidence="8 10" id="KW-0811">Translocation</keyword>
<dbReference type="PANTHER" id="PTHR30612">
    <property type="entry name" value="SECA INNER MEMBRANE COMPONENT OF SEC PROTEIN SECRETION SYSTEM"/>
    <property type="match status" value="1"/>
</dbReference>
<dbReference type="EMBL" id="HBIM01009261">
    <property type="protein sequence ID" value="CAE0410329.1"/>
    <property type="molecule type" value="Transcribed_RNA"/>
</dbReference>
<comment type="subcellular location">
    <subcellularLocation>
        <location evidence="1">Membrane</location>
        <topology evidence="1">Peripheral membrane protein</topology>
    </subcellularLocation>
</comment>
<dbReference type="SMART" id="SM00958">
    <property type="entry name" value="SecA_PP_bind"/>
    <property type="match status" value="1"/>
</dbReference>
<dbReference type="InterPro" id="IPR044722">
    <property type="entry name" value="SecA_SF2_C"/>
</dbReference>
<dbReference type="FunFam" id="3.90.1440.10:FF:000003">
    <property type="entry name" value="Preprotein translocase SecA subunit"/>
    <property type="match status" value="1"/>
</dbReference>
<dbReference type="Pfam" id="PF07517">
    <property type="entry name" value="SecA_DEAD"/>
    <property type="match status" value="1"/>
</dbReference>
<feature type="domain" description="SecA family profile" evidence="13">
    <location>
        <begin position="59"/>
        <end position="755"/>
    </location>
</feature>
<dbReference type="Pfam" id="PF01043">
    <property type="entry name" value="SecA_PP_bind"/>
    <property type="match status" value="1"/>
</dbReference>
<dbReference type="InterPro" id="IPR011130">
    <property type="entry name" value="SecA_preprotein_X-link_dom"/>
</dbReference>
<protein>
    <recommendedName>
        <fullName evidence="10">Protein translocase subunit SecA</fullName>
    </recommendedName>
</protein>
<dbReference type="Gene3D" id="1.10.3060.10">
    <property type="entry name" value="Helical scaffold and wing domains of SecA"/>
    <property type="match status" value="1"/>
</dbReference>
<dbReference type="NCBIfam" id="TIGR00963">
    <property type="entry name" value="secA"/>
    <property type="match status" value="1"/>
</dbReference>
<feature type="domain" description="Helicase ATP-binding" evidence="12">
    <location>
        <begin position="146"/>
        <end position="288"/>
    </location>
</feature>
<dbReference type="GO" id="GO:0005524">
    <property type="term" value="F:ATP binding"/>
    <property type="evidence" value="ECO:0007669"/>
    <property type="project" value="UniProtKB-KW"/>
</dbReference>
<dbReference type="Gene3D" id="3.40.50.300">
    <property type="entry name" value="P-loop containing nucleotide triphosphate hydrolases"/>
    <property type="match status" value="2"/>
</dbReference>
<dbReference type="InterPro" id="IPR027417">
    <property type="entry name" value="P-loop_NTPase"/>
</dbReference>
<keyword evidence="9" id="KW-0472">Membrane</keyword>
<sequence length="973" mass="106608">MRFSLSCLLVALTTVVPSAAFTTPRPILPSTTTTAPTAFGITRHSTTARRMGMFEDFLSGRDTEKRSKANSQYLATLAKRVDKINALETAVEDLGDDELTAKTAEFQKRLADGEDLNGSLLEEAFAVVREAAWRVLELRHYDVQLLGGLILHDGRLAEMATGEGKTLVSTLPAYLNALTGQTSFVITVNDYLARRDMEKMGQVHKFLGLSVGLIQSGMTVEQRRAAYACDIVYVTNSELGFDYLRDHLALTPQETVLPGGAGEFTGFCVVDEADSVLIDEARTPLIISKQVQAPANRYSVANQLGQALKKDVHYTVDLKNKNIVLTEQGYRESERALGVDSLFSIDPNDGSAWAPFIANAVKAKELFNKDVEYTITNDKDGNPIGVGIIDAFTGRVLDGRRWSDGLHQSIEAKEGIAVSEQSSVIAKVTYQSLFRQFSRLSGMTGTATADAAELEQTYNLPVTPVPTALPIARRDYPDVAFKTRKAANEALVREIEGAREAGRPCLVGTTSVAQSEQLVELLKERDIHAELLNASPKNAPRESEIIAQAGRAGVVTVATNMAGRGTDILLGGCPTTMARIQTRSTLLGAGVLAKGQVEPPQPPDDYFPCPLNDDVSIMLKSAASSVKKSLGSEITSIELEELLTIAFDTTEAEDDPEYVIALRDAADAVKALYAEVLSEEKDQVKKAGGLYVMGTNRHESSRIDQQLRGRAGRQGDPGSSRFFVSFQDDMFVIFGGDSLTKMLEMFRVSEDMPVDAPQITEALNKVQAAVEEKYREVRKEIFNFDEVLNGQRKAIYKRRRDILFSDMDKSLEMMKQYNAHTVADIVKAQTAANGDLNAPKLIEKMTQFFPLSTAVVTEADLKGMSQEDATKYLQVVVDEVFSQKSSQVKNLGKSCQYITLVTLDNAWSAHLQAMENLKEAVLLRSYQGRDPVSEYQNDAFALFEGLEDTMRFNSVYSLQQSLATAPAPATQAA</sequence>
<dbReference type="GO" id="GO:0016020">
    <property type="term" value="C:membrane"/>
    <property type="evidence" value="ECO:0007669"/>
    <property type="project" value="UniProtKB-SubCell"/>
</dbReference>
<feature type="signal peptide" evidence="11">
    <location>
        <begin position="1"/>
        <end position="20"/>
    </location>
</feature>
<evidence type="ECO:0000256" key="3">
    <source>
        <dbReference type="ARBA" id="ARBA00022448"/>
    </source>
</evidence>
<gene>
    <name evidence="14" type="ORF">ACOF00016_LOCUS7839</name>
</gene>
<dbReference type="SUPFAM" id="SSF81886">
    <property type="entry name" value="Helical scaffold and wing domains of SecA"/>
    <property type="match status" value="1"/>
</dbReference>
<dbReference type="GO" id="GO:0017038">
    <property type="term" value="P:protein import"/>
    <property type="evidence" value="ECO:0007669"/>
    <property type="project" value="InterPro"/>
</dbReference>
<keyword evidence="3 10" id="KW-0813">Transport</keyword>
<comment type="similarity">
    <text evidence="2 10">Belongs to the SecA family.</text>
</comment>
<dbReference type="PROSITE" id="PS01312">
    <property type="entry name" value="SECA"/>
    <property type="match status" value="1"/>
</dbReference>
<dbReference type="InterPro" id="IPR011116">
    <property type="entry name" value="SecA_Wing/Scaffold"/>
</dbReference>
<evidence type="ECO:0000259" key="13">
    <source>
        <dbReference type="PROSITE" id="PS51196"/>
    </source>
</evidence>
<dbReference type="SUPFAM" id="SSF52540">
    <property type="entry name" value="P-loop containing nucleoside triphosphate hydrolases"/>
    <property type="match status" value="2"/>
</dbReference>
<evidence type="ECO:0000256" key="5">
    <source>
        <dbReference type="ARBA" id="ARBA00022840"/>
    </source>
</evidence>
<dbReference type="InterPro" id="IPR036670">
    <property type="entry name" value="SecA_X-link_sf"/>
</dbReference>
<dbReference type="InterPro" id="IPR036266">
    <property type="entry name" value="SecA_Wing/Scaffold_sf"/>
</dbReference>
<dbReference type="PRINTS" id="PR00906">
    <property type="entry name" value="SECA"/>
</dbReference>
<keyword evidence="4 10" id="KW-0547">Nucleotide-binding</keyword>
<proteinExistence type="inferred from homology"/>
<evidence type="ECO:0000256" key="8">
    <source>
        <dbReference type="ARBA" id="ARBA00023010"/>
    </source>
</evidence>
<dbReference type="PANTHER" id="PTHR30612:SF0">
    <property type="entry name" value="CHLOROPLAST PROTEIN-TRANSPORTING ATPASE"/>
    <property type="match status" value="1"/>
</dbReference>
<name>A0A7S3L875_9STRA</name>
<dbReference type="AlphaFoldDB" id="A0A7S3L875"/>
<dbReference type="InterPro" id="IPR014018">
    <property type="entry name" value="SecA_motor_DEAD"/>
</dbReference>
<keyword evidence="7" id="KW-1278">Translocase</keyword>
<evidence type="ECO:0000256" key="11">
    <source>
        <dbReference type="SAM" id="SignalP"/>
    </source>
</evidence>
<dbReference type="SMART" id="SM00957">
    <property type="entry name" value="SecA_DEAD"/>
    <property type="match status" value="1"/>
</dbReference>
<dbReference type="CDD" id="cd17928">
    <property type="entry name" value="DEXDc_SecA"/>
    <property type="match status" value="1"/>
</dbReference>
<dbReference type="InterPro" id="IPR011115">
    <property type="entry name" value="SecA_DEAD"/>
</dbReference>
<dbReference type="CDD" id="cd18803">
    <property type="entry name" value="SF2_C_secA"/>
    <property type="match status" value="1"/>
</dbReference>
<evidence type="ECO:0000256" key="10">
    <source>
        <dbReference type="RuleBase" id="RU003874"/>
    </source>
</evidence>
<dbReference type="Pfam" id="PF21090">
    <property type="entry name" value="P-loop_SecA"/>
    <property type="match status" value="1"/>
</dbReference>
<dbReference type="GO" id="GO:0006605">
    <property type="term" value="P:protein targeting"/>
    <property type="evidence" value="ECO:0007669"/>
    <property type="project" value="InterPro"/>
</dbReference>
<reference evidence="14" key="1">
    <citation type="submission" date="2021-01" db="EMBL/GenBank/DDBJ databases">
        <authorList>
            <person name="Corre E."/>
            <person name="Pelletier E."/>
            <person name="Niang G."/>
            <person name="Scheremetjew M."/>
            <person name="Finn R."/>
            <person name="Kale V."/>
            <person name="Holt S."/>
            <person name="Cochrane G."/>
            <person name="Meng A."/>
            <person name="Brown T."/>
            <person name="Cohen L."/>
        </authorList>
    </citation>
    <scope>NUCLEOTIDE SEQUENCE</scope>
    <source>
        <strain evidence="14">CCMP127</strain>
    </source>
</reference>
<dbReference type="PROSITE" id="PS51192">
    <property type="entry name" value="HELICASE_ATP_BIND_1"/>
    <property type="match status" value="1"/>
</dbReference>
<accession>A0A7S3L875</accession>
<evidence type="ECO:0000256" key="9">
    <source>
        <dbReference type="ARBA" id="ARBA00023136"/>
    </source>
</evidence>
<dbReference type="SUPFAM" id="SSF81767">
    <property type="entry name" value="Pre-protein crosslinking domain of SecA"/>
    <property type="match status" value="1"/>
</dbReference>
<evidence type="ECO:0000256" key="2">
    <source>
        <dbReference type="ARBA" id="ARBA00007650"/>
    </source>
</evidence>
<dbReference type="InterPro" id="IPR020937">
    <property type="entry name" value="SecA_CS"/>
</dbReference>
<evidence type="ECO:0000256" key="4">
    <source>
        <dbReference type="ARBA" id="ARBA00022741"/>
    </source>
</evidence>
<organism evidence="14">
    <name type="scientific">Amphora coffeiformis</name>
    <dbReference type="NCBI Taxonomy" id="265554"/>
    <lineage>
        <taxon>Eukaryota</taxon>
        <taxon>Sar</taxon>
        <taxon>Stramenopiles</taxon>
        <taxon>Ochrophyta</taxon>
        <taxon>Bacillariophyta</taxon>
        <taxon>Bacillariophyceae</taxon>
        <taxon>Bacillariophycidae</taxon>
        <taxon>Thalassiophysales</taxon>
        <taxon>Catenulaceae</taxon>
        <taxon>Amphora</taxon>
    </lineage>
</organism>
<dbReference type="HAMAP" id="MF_01382">
    <property type="entry name" value="SecA"/>
    <property type="match status" value="1"/>
</dbReference>
<keyword evidence="11" id="KW-0732">Signal</keyword>
<keyword evidence="6 10" id="KW-0653">Protein transport</keyword>
<evidence type="ECO:0000256" key="6">
    <source>
        <dbReference type="ARBA" id="ARBA00022927"/>
    </source>
</evidence>
<dbReference type="InterPro" id="IPR014001">
    <property type="entry name" value="Helicase_ATP-bd"/>
</dbReference>
<dbReference type="Pfam" id="PF07516">
    <property type="entry name" value="SecA_SW"/>
    <property type="match status" value="1"/>
</dbReference>
<dbReference type="Gene3D" id="3.90.1440.10">
    <property type="entry name" value="SecA, preprotein cross-linking domain"/>
    <property type="match status" value="1"/>
</dbReference>
<evidence type="ECO:0000256" key="1">
    <source>
        <dbReference type="ARBA" id="ARBA00004170"/>
    </source>
</evidence>